<evidence type="ECO:0000256" key="5">
    <source>
        <dbReference type="SAM" id="Phobius"/>
    </source>
</evidence>
<organism evidence="7 8">
    <name type="scientific">Salinimicrobium flavum</name>
    <dbReference type="NCBI Taxonomy" id="1737065"/>
    <lineage>
        <taxon>Bacteria</taxon>
        <taxon>Pseudomonadati</taxon>
        <taxon>Bacteroidota</taxon>
        <taxon>Flavobacteriia</taxon>
        <taxon>Flavobacteriales</taxon>
        <taxon>Flavobacteriaceae</taxon>
        <taxon>Salinimicrobium</taxon>
    </lineage>
</organism>
<evidence type="ECO:0000313" key="8">
    <source>
        <dbReference type="Proteomes" id="UP001597468"/>
    </source>
</evidence>
<evidence type="ECO:0000313" key="7">
    <source>
        <dbReference type="EMBL" id="MFD2518630.1"/>
    </source>
</evidence>
<evidence type="ECO:0000259" key="6">
    <source>
        <dbReference type="Pfam" id="PF04357"/>
    </source>
</evidence>
<dbReference type="InterPro" id="IPR007452">
    <property type="entry name" value="TamB_C"/>
</dbReference>
<sequence>MEENKKKKKKKKKSLLGLFGKILLGIFIFLFLLLLFIRSPWGQGIIVDKVVSYISGKTNTEVRVDRLFVTFSGDISLKGLYMEDESGDTLVYSRLLEADIPLWPIIRGRGIAIDDLQWQGVRAKINRQDTVQGFNYEFLMEAFAATDTTNTTPTDTTASAMQFSLGDLDLQDFNIDFNDDVAGIESRFEVGKFLAGVEEFSLDSMKFNVADASLENTRFSYSQTKPFPQDPNAEEVPLPSFTVGSLTLNNVAGTYESIPDGILADVTIDDLLLNLPLADLSENTIHADRLDLLNSVILIHTSSISDEGDVVSSEASAESEGFQWPPWNIRVKEINLENNHFQYLVNGNLPQKGKFDPNAIDLNNFDLVARDLVLREGVAEAQVEKLNFAEASGIDLHELTFNLMVSEENLKLDDLQLSLNQNSVSGNLLIKYTSLSNFIDSPENATMAANLPGFRVDIKDLFLLQPDLKQNEYLRALSEKPVHGNLSAEGKMSAIEIKEAKINWGATTNIAARGTVLNATDPDNIWFDFPHFIMNSGRGDLQQFVKEEELGIRLPQEVRLSGNFKGTPEDIEVDATLTSSSGNIEVDGRFMTTPSIAFETNLEVVELQLGQLLQNEQLGSVSLTLDGTGSGSNVNELDAVVQANISSLDFNNYTFKNINLETELENGEGYTNLNYRDEHLNMKLEGFVQLDSIAPKLAVQLDLIGADLQALGLSKRPVNAALELKGTFEGSATEYDITANISNGIAVYSNDAYLLGDLDILAHVRPDTTSMEIKNRMLDLRLRSNTDPQEFIKGLNRHYESYFSEIKRTDTIQHPVNLELYATISPAPILNEVILPSLEEMDTVQIQVDFRERERKLTGSVNLPHLKYMGSEIDSLRLNLNSNKEDLAFDFGLKSLDAGPLAIKETIMEGRLEEEKLILDFISNHEEEKLIHVQSHISKPDGSYTIHIVPDDLILNKAAWEIDTSNEIIIGEKAWIFNNFELRRNTQLMRIRNDLARVQKEHIAFQFENFTLGALFSYLNPERVLAEGRLNGDFIIEEPFGSTGMLANLTINEFGIMEVPMGTLTLEGEAVGTRSYDFDMAVKGGDVDLDLTGNYLATEKGANLDLDLDLNEIKMTAVESFSQGALNSGEGSFSGQVKVTGTTLEPVYEGSLNFDNAGFTIATLNAHFVIADETLQVNNEGITLNDFEILDQNRNSLVLDGSITTETLLNPGFDLSLRANDFMALNSTEEDNDLFYGTAIFDATATLKGDLELPILDVDLDVGSNTNVTYIIPAASIELEEREGVVVFVNKQNPDRILTQTSEIERGFDFSGISLDATISVEEDATFTVVLDEETGDHFQASGEGDMLFNVYPNGRTTLAGRYVVNDGYYEMNLYDLVTRRFDLMEGSSITWAGDPFDADLNITAIYRVDASASALMAPQITGADVNVRNRYRQELPFLVYLNIDGQITQPILSFGLDMPESEQGAIGGQVYGRVQQINTQENELNKQVFSLLVLNRFFPDSGSDGSAGGTISFARDNLNEALSDQMNLFSDKLMGETGIDLNFGLDSYTDYQGENPEERTQLDITARKTLMDDRLIVSVGSEVDLQGSPRSGESSPVIGNVSIEYLMTEDGRFRLKAFRRNSYENVIDGQLVVSGLALIFTQEFNRFRELWNAILRDEQNQQREKKQEEEQDK</sequence>
<dbReference type="PANTHER" id="PTHR36985">
    <property type="entry name" value="TRANSLOCATION AND ASSEMBLY MODULE SUBUNIT TAMB"/>
    <property type="match status" value="1"/>
</dbReference>
<keyword evidence="3 5" id="KW-1133">Transmembrane helix</keyword>
<protein>
    <submittedName>
        <fullName evidence="7">Translocation/assembly module TamB domain-containing protein</fullName>
    </submittedName>
</protein>
<dbReference type="PANTHER" id="PTHR36985:SF1">
    <property type="entry name" value="TRANSLOCATION AND ASSEMBLY MODULE SUBUNIT TAMB"/>
    <property type="match status" value="1"/>
</dbReference>
<comment type="caution">
    <text evidence="7">The sequence shown here is derived from an EMBL/GenBank/DDBJ whole genome shotgun (WGS) entry which is preliminary data.</text>
</comment>
<name>A0ABW5J269_9FLAO</name>
<accession>A0ABW5J269</accession>
<dbReference type="RefSeq" id="WP_380753082.1">
    <property type="nucleotide sequence ID" value="NZ_JBHULT010000010.1"/>
</dbReference>
<feature type="domain" description="Translocation and assembly module TamB C-terminal" evidence="6">
    <location>
        <begin position="1187"/>
        <end position="1645"/>
    </location>
</feature>
<comment type="subcellular location">
    <subcellularLocation>
        <location evidence="1">Membrane</location>
        <topology evidence="1">Single-pass membrane protein</topology>
    </subcellularLocation>
</comment>
<evidence type="ECO:0000256" key="2">
    <source>
        <dbReference type="ARBA" id="ARBA00022692"/>
    </source>
</evidence>
<evidence type="ECO:0000256" key="4">
    <source>
        <dbReference type="ARBA" id="ARBA00023136"/>
    </source>
</evidence>
<dbReference type="Proteomes" id="UP001597468">
    <property type="component" value="Unassembled WGS sequence"/>
</dbReference>
<proteinExistence type="predicted"/>
<dbReference type="Pfam" id="PF04357">
    <property type="entry name" value="TamB"/>
    <property type="match status" value="1"/>
</dbReference>
<feature type="transmembrane region" description="Helical" evidence="5">
    <location>
        <begin position="15"/>
        <end position="37"/>
    </location>
</feature>
<evidence type="ECO:0000256" key="3">
    <source>
        <dbReference type="ARBA" id="ARBA00022989"/>
    </source>
</evidence>
<reference evidence="8" key="1">
    <citation type="journal article" date="2019" name="Int. J. Syst. Evol. Microbiol.">
        <title>The Global Catalogue of Microorganisms (GCM) 10K type strain sequencing project: providing services to taxonomists for standard genome sequencing and annotation.</title>
        <authorList>
            <consortium name="The Broad Institute Genomics Platform"/>
            <consortium name="The Broad Institute Genome Sequencing Center for Infectious Disease"/>
            <person name="Wu L."/>
            <person name="Ma J."/>
        </authorList>
    </citation>
    <scope>NUCLEOTIDE SEQUENCE [LARGE SCALE GENOMIC DNA]</scope>
    <source>
        <strain evidence="8">KCTC 42585</strain>
    </source>
</reference>
<dbReference type="EMBL" id="JBHULT010000010">
    <property type="protein sequence ID" value="MFD2518630.1"/>
    <property type="molecule type" value="Genomic_DNA"/>
</dbReference>
<keyword evidence="4 5" id="KW-0472">Membrane</keyword>
<keyword evidence="2 5" id="KW-0812">Transmembrane</keyword>
<gene>
    <name evidence="7" type="ORF">ACFSTG_12040</name>
</gene>
<evidence type="ECO:0000256" key="1">
    <source>
        <dbReference type="ARBA" id="ARBA00004167"/>
    </source>
</evidence>
<keyword evidence="8" id="KW-1185">Reference proteome</keyword>